<organism evidence="2 3">
    <name type="scientific">Setaria digitata</name>
    <dbReference type="NCBI Taxonomy" id="48799"/>
    <lineage>
        <taxon>Eukaryota</taxon>
        <taxon>Metazoa</taxon>
        <taxon>Ecdysozoa</taxon>
        <taxon>Nematoda</taxon>
        <taxon>Chromadorea</taxon>
        <taxon>Rhabditida</taxon>
        <taxon>Spirurina</taxon>
        <taxon>Spiruromorpha</taxon>
        <taxon>Filarioidea</taxon>
        <taxon>Setariidae</taxon>
        <taxon>Setaria</taxon>
    </lineage>
</organism>
<feature type="region of interest" description="Disordered" evidence="1">
    <location>
        <begin position="354"/>
        <end position="420"/>
    </location>
</feature>
<evidence type="ECO:0000313" key="3">
    <source>
        <dbReference type="WBParaSite" id="sdigi.contig328.g7476.t1"/>
    </source>
</evidence>
<feature type="compositionally biased region" description="Basic and acidic residues" evidence="1">
    <location>
        <begin position="384"/>
        <end position="403"/>
    </location>
</feature>
<feature type="compositionally biased region" description="Basic and acidic residues" evidence="1">
    <location>
        <begin position="361"/>
        <end position="375"/>
    </location>
</feature>
<name>A0A915PX62_9BILA</name>
<protein>
    <submittedName>
        <fullName evidence="3">Uncharacterized protein</fullName>
    </submittedName>
</protein>
<evidence type="ECO:0000256" key="1">
    <source>
        <dbReference type="SAM" id="MobiDB-lite"/>
    </source>
</evidence>
<feature type="compositionally biased region" description="Polar residues" evidence="1">
    <location>
        <begin position="25"/>
        <end position="35"/>
    </location>
</feature>
<dbReference type="Proteomes" id="UP000887581">
    <property type="component" value="Unplaced"/>
</dbReference>
<feature type="region of interest" description="Disordered" evidence="1">
    <location>
        <begin position="1"/>
        <end position="35"/>
    </location>
</feature>
<reference evidence="3" key="1">
    <citation type="submission" date="2022-11" db="UniProtKB">
        <authorList>
            <consortium name="WormBaseParasite"/>
        </authorList>
    </citation>
    <scope>IDENTIFICATION</scope>
</reference>
<sequence>MHSPVWSVTRRQRTELSPRRDDETGVTQSFSSRTITTTERVQMIPIPDSSDVPVEVLVPAGRSETCLARTTVEDGSHSIPVISGVTSDSVPLHTGICKEPKAKAKSIRTTMTTTTTTTYSVIEIDDSEEELKVETEQKAIPENTQITLDFPLDYEVVNFDDLLSESPQEEKEHLYVVVGKKDSPTRTTDTADYVVKMIDVDLPSSESKDSPSIERISDAEIDGLMSDTAECICRHDYDAYEGTVASTSRANEIDQEPIHRYVSVYHNGTSHGMPDLEEKRISKEISTVVAKFTGGYKRASIEGEHTVYLDTGTGEISSQETSVITSQIKESPRRLKSTYTVRFSEPFRIEADDYAWTKPQNEPETKTEKIEEPKSTRKKKRRGKEQQIVKLEEKDAERTEITRKKDHSITTIRPLKKAEL</sequence>
<feature type="compositionally biased region" description="Basic and acidic residues" evidence="1">
    <location>
        <begin position="12"/>
        <end position="23"/>
    </location>
</feature>
<dbReference type="WBParaSite" id="sdigi.contig328.g7476.t1">
    <property type="protein sequence ID" value="sdigi.contig328.g7476.t1"/>
    <property type="gene ID" value="sdigi.contig328.g7476"/>
</dbReference>
<accession>A0A915PX62</accession>
<proteinExistence type="predicted"/>
<keyword evidence="2" id="KW-1185">Reference proteome</keyword>
<dbReference type="AlphaFoldDB" id="A0A915PX62"/>
<evidence type="ECO:0000313" key="2">
    <source>
        <dbReference type="Proteomes" id="UP000887581"/>
    </source>
</evidence>